<evidence type="ECO:0000313" key="10">
    <source>
        <dbReference type="EMBL" id="MBS2213565.1"/>
    </source>
</evidence>
<evidence type="ECO:0000259" key="9">
    <source>
        <dbReference type="Pfam" id="PF07715"/>
    </source>
</evidence>
<keyword evidence="11" id="KW-1185">Reference proteome</keyword>
<dbReference type="Pfam" id="PF07715">
    <property type="entry name" value="Plug"/>
    <property type="match status" value="1"/>
</dbReference>
<dbReference type="Gene3D" id="2.170.130.10">
    <property type="entry name" value="TonB-dependent receptor, plug domain"/>
    <property type="match status" value="1"/>
</dbReference>
<comment type="subcellular location">
    <subcellularLocation>
        <location evidence="1 7">Cell outer membrane</location>
        <topology evidence="1 7">Multi-pass membrane protein</topology>
    </subcellularLocation>
</comment>
<dbReference type="NCBIfam" id="TIGR04056">
    <property type="entry name" value="OMP_RagA_SusC"/>
    <property type="match status" value="1"/>
</dbReference>
<comment type="similarity">
    <text evidence="7">Belongs to the TonB-dependent receptor family.</text>
</comment>
<sequence length="1180" mass="133408">MKNLILLLFVLNLNVSASVLSQERVTLNLKNVTLKECLKAIEQQTNLGFLYNGRELGKIEGISVNAFNEQVDEVLEPLLTAQGYAFSIENGVILIRKAAVIEALETESAAQEQKVKLRGVIKDEEGTPIPFAAISIKGTTLGGVTDINGQFELEVELQDEMVLVISCLSYKDVEMAVGENRYFEVMLEQEMQGLDEVVVTGYQTLSKERATGAFDKVDKEQIDKPASNISERLVGTLAGVQTTVDANGNVSMEVRGKTSFSGYGDQPLVVVDGFPIQGGLSSINPNDVESVTLLKDAAASSIWGAKSANGVIVVTTKKAAKGKAKVEFSSFWKIAPKLDLDYVNPLATSAEVIEYEKRGFETDLFGGPFPAPSFTLSNVDTPYSLGYITLNDYRLGRISESEMNARLNQLSQLNNKDQIKDHLLQNPFTQQYNLSVSGASERMSNVLTLMYEGDKDYFKENDGEKFMVNYRNQIKVTKWLDFDFGAMIQLSNRTNNGVSLSDIRRLAPYDMLKNEDGSLTDMNHLHYYQPVVNELLDKEAFPYADWSYNPIDEIQHRNLTNRRLNVRLQGGLGVKILPGLKLDSKFMYEQFTSSNKRYYAEESFTMRSLINETSEWNRTTGEVTQNVPSGGALQQSSSMVRNYNFRNQLSFNRTFNDKHAINVIAGTEITDRITESKYDADIVGYDDDKLTVGRLLNDYNTAKMWNGWPLSFARYFHPISLYSMPSFGYGTDRYFSLYSNMAYTYNDKYTISGSIRTDASNLITDDPSYRYSPFWSTGIGWQVHKEEFLKNVDWLDRLNLRATYGFNGNVDRSTSFKPLISMPGTPDPVTNDIKANVSSFGNPTLRWERTRTIDVGVDFAMLKGKLHGTVDVYNKRSEDLIVTQSIPSVHGTKSARFNNGTMLNRGIEVILGSRLPIVGRDIVWNGNLNVSYNKNEIKYLYKTNYEFYDMTGNSNPTVKYVEGHNVNTLWALRYAGLTNVGTETDPEMTPAFHGADGDKYTFRAWPPGVDAREYMSDEGTTVAPYTLGFQNSFKVYDFDVSFIITGKFGHVYRRHSFNYPAMSQMNTLVNNKYSEVVNGDPNQIVPIPENERKYYFWGRFYPFLDYLTADASHIRFQEVNVSYNVPKRIVNKLGFERIRVYSQVNNLGTILFNDFDEDPEYPMGTMKPQPMYTFGFNFSL</sequence>
<comment type="caution">
    <text evidence="10">The sequence shown here is derived from an EMBL/GenBank/DDBJ whole genome shotgun (WGS) entry which is preliminary data.</text>
</comment>
<dbReference type="Proteomes" id="UP000721861">
    <property type="component" value="Unassembled WGS sequence"/>
</dbReference>
<dbReference type="Gene3D" id="2.40.170.20">
    <property type="entry name" value="TonB-dependent receptor, beta-barrel domain"/>
    <property type="match status" value="1"/>
</dbReference>
<evidence type="ECO:0000256" key="6">
    <source>
        <dbReference type="ARBA" id="ARBA00023237"/>
    </source>
</evidence>
<gene>
    <name evidence="10" type="ORF">KEM09_19310</name>
</gene>
<evidence type="ECO:0000256" key="2">
    <source>
        <dbReference type="ARBA" id="ARBA00022448"/>
    </source>
</evidence>
<protein>
    <submittedName>
        <fullName evidence="10">SusC/RagA family TonB-linked outer membrane protein</fullName>
    </submittedName>
</protein>
<keyword evidence="8" id="KW-0732">Signal</keyword>
<dbReference type="InterPro" id="IPR023996">
    <property type="entry name" value="TonB-dep_OMP_SusC/RagA"/>
</dbReference>
<evidence type="ECO:0000256" key="5">
    <source>
        <dbReference type="ARBA" id="ARBA00023136"/>
    </source>
</evidence>
<dbReference type="InterPro" id="IPR008969">
    <property type="entry name" value="CarboxyPept-like_regulatory"/>
</dbReference>
<evidence type="ECO:0000256" key="7">
    <source>
        <dbReference type="PROSITE-ProRule" id="PRU01360"/>
    </source>
</evidence>
<feature type="chain" id="PRO_5045757256" evidence="8">
    <location>
        <begin position="22"/>
        <end position="1180"/>
    </location>
</feature>
<keyword evidence="4 7" id="KW-0812">Transmembrane</keyword>
<organism evidence="10 11">
    <name type="scientific">Carboxylicivirga mesophila</name>
    <dbReference type="NCBI Taxonomy" id="1166478"/>
    <lineage>
        <taxon>Bacteria</taxon>
        <taxon>Pseudomonadati</taxon>
        <taxon>Bacteroidota</taxon>
        <taxon>Bacteroidia</taxon>
        <taxon>Marinilabiliales</taxon>
        <taxon>Marinilabiliaceae</taxon>
        <taxon>Carboxylicivirga</taxon>
    </lineage>
</organism>
<evidence type="ECO:0000256" key="8">
    <source>
        <dbReference type="SAM" id="SignalP"/>
    </source>
</evidence>
<dbReference type="EMBL" id="JAGUCN010000030">
    <property type="protein sequence ID" value="MBS2213565.1"/>
    <property type="molecule type" value="Genomic_DNA"/>
</dbReference>
<reference evidence="10 11" key="1">
    <citation type="journal article" date="2014" name="Int. J. Syst. Evol. Microbiol.">
        <title>Carboxylicivirga gen. nov. in the family Marinilabiliaceae with two novel species, Carboxylicivirga mesophila sp. nov. and Carboxylicivirga taeanensis sp. nov., and reclassification of Cytophaga fermentans as Saccharicrinis fermentans gen. nov., comb. nov.</title>
        <authorList>
            <person name="Yang S.H."/>
            <person name="Seo H.S."/>
            <person name="Woo J.H."/>
            <person name="Oh H.M."/>
            <person name="Jang H."/>
            <person name="Lee J.H."/>
            <person name="Kim S.J."/>
            <person name="Kwon K.K."/>
        </authorList>
    </citation>
    <scope>NUCLEOTIDE SEQUENCE [LARGE SCALE GENOMIC DNA]</scope>
    <source>
        <strain evidence="10 11">JCM 18290</strain>
    </source>
</reference>
<dbReference type="Gene3D" id="3.55.50.30">
    <property type="match status" value="1"/>
</dbReference>
<dbReference type="NCBIfam" id="TIGR04057">
    <property type="entry name" value="SusC_RagA_signa"/>
    <property type="match status" value="1"/>
</dbReference>
<dbReference type="InterPro" id="IPR036942">
    <property type="entry name" value="Beta-barrel_TonB_sf"/>
</dbReference>
<dbReference type="SUPFAM" id="SSF49464">
    <property type="entry name" value="Carboxypeptidase regulatory domain-like"/>
    <property type="match status" value="1"/>
</dbReference>
<keyword evidence="6 7" id="KW-0998">Cell outer membrane</keyword>
<evidence type="ECO:0000313" key="11">
    <source>
        <dbReference type="Proteomes" id="UP000721861"/>
    </source>
</evidence>
<accession>A0ABS5KEY8</accession>
<dbReference type="InterPro" id="IPR039426">
    <property type="entry name" value="TonB-dep_rcpt-like"/>
</dbReference>
<evidence type="ECO:0000256" key="3">
    <source>
        <dbReference type="ARBA" id="ARBA00022452"/>
    </source>
</evidence>
<keyword evidence="2 7" id="KW-0813">Transport</keyword>
<dbReference type="RefSeq" id="WP_212230879.1">
    <property type="nucleotide sequence ID" value="NZ_JAGUCN010000030.1"/>
</dbReference>
<proteinExistence type="inferred from homology"/>
<dbReference type="InterPro" id="IPR012910">
    <property type="entry name" value="Plug_dom"/>
</dbReference>
<dbReference type="PROSITE" id="PS52016">
    <property type="entry name" value="TONB_DEPENDENT_REC_3"/>
    <property type="match status" value="1"/>
</dbReference>
<evidence type="ECO:0000256" key="1">
    <source>
        <dbReference type="ARBA" id="ARBA00004571"/>
    </source>
</evidence>
<evidence type="ECO:0000256" key="4">
    <source>
        <dbReference type="ARBA" id="ARBA00022692"/>
    </source>
</evidence>
<dbReference type="InterPro" id="IPR037066">
    <property type="entry name" value="Plug_dom_sf"/>
</dbReference>
<feature type="signal peptide" evidence="8">
    <location>
        <begin position="1"/>
        <end position="21"/>
    </location>
</feature>
<dbReference type="SUPFAM" id="SSF56935">
    <property type="entry name" value="Porins"/>
    <property type="match status" value="1"/>
</dbReference>
<name>A0ABS5KEY8_9BACT</name>
<dbReference type="InterPro" id="IPR023997">
    <property type="entry name" value="TonB-dep_OMP_SusC/RagA_CS"/>
</dbReference>
<feature type="domain" description="TonB-dependent receptor plug" evidence="9">
    <location>
        <begin position="207"/>
        <end position="311"/>
    </location>
</feature>
<keyword evidence="3 7" id="KW-1134">Transmembrane beta strand</keyword>
<keyword evidence="5 7" id="KW-0472">Membrane</keyword>
<dbReference type="Pfam" id="PF13715">
    <property type="entry name" value="CarbopepD_reg_2"/>
    <property type="match status" value="1"/>
</dbReference>